<reference evidence="4" key="1">
    <citation type="submission" date="2020-02" db="EMBL/GenBank/DDBJ databases">
        <authorList>
            <person name="Meier V. D."/>
        </authorList>
    </citation>
    <scope>NUCLEOTIDE SEQUENCE</scope>
    <source>
        <strain evidence="4">AVDCRST_MAG93</strain>
    </source>
</reference>
<evidence type="ECO:0000259" key="3">
    <source>
        <dbReference type="Pfam" id="PF00685"/>
    </source>
</evidence>
<dbReference type="PANTHER" id="PTHR10605:SF56">
    <property type="entry name" value="BIFUNCTIONAL HEPARAN SULFATE N-DEACETYLASE_N-SULFOTRANSFERASE"/>
    <property type="match status" value="1"/>
</dbReference>
<evidence type="ECO:0000313" key="4">
    <source>
        <dbReference type="EMBL" id="CAA9354872.1"/>
    </source>
</evidence>
<name>A0A6J4MDK7_9CHLR</name>
<sequence length="131" mass="15507">MLGKIYFADQGLCGGSLPIFDRMPNLFVIGAAKAGTTALYNYLTQHPQVFLPRVKEPEFFSREEYYARGLDWYQDWHFEGAEDYRVRAEATPHYLYWSEKVAPRIKQAYKERPVKFIVSFRDPVSRSYSWY</sequence>
<keyword evidence="1" id="KW-0808">Transferase</keyword>
<keyword evidence="2" id="KW-0325">Glycoprotein</keyword>
<protein>
    <recommendedName>
        <fullName evidence="3">Sulfotransferase domain-containing protein</fullName>
    </recommendedName>
</protein>
<dbReference type="GO" id="GO:0008146">
    <property type="term" value="F:sulfotransferase activity"/>
    <property type="evidence" value="ECO:0007669"/>
    <property type="project" value="InterPro"/>
</dbReference>
<dbReference type="InterPro" id="IPR027417">
    <property type="entry name" value="P-loop_NTPase"/>
</dbReference>
<dbReference type="Pfam" id="PF00685">
    <property type="entry name" value="Sulfotransfer_1"/>
    <property type="match status" value="1"/>
</dbReference>
<dbReference type="EMBL" id="CADCTR010002465">
    <property type="protein sequence ID" value="CAA9354872.1"/>
    <property type="molecule type" value="Genomic_DNA"/>
</dbReference>
<accession>A0A6J4MDK7</accession>
<evidence type="ECO:0000256" key="1">
    <source>
        <dbReference type="ARBA" id="ARBA00022679"/>
    </source>
</evidence>
<dbReference type="AlphaFoldDB" id="A0A6J4MDK7"/>
<feature type="domain" description="Sulfotransferase" evidence="3">
    <location>
        <begin position="25"/>
        <end position="131"/>
    </location>
</feature>
<dbReference type="InterPro" id="IPR037359">
    <property type="entry name" value="NST/OST"/>
</dbReference>
<evidence type="ECO:0000256" key="2">
    <source>
        <dbReference type="ARBA" id="ARBA00023180"/>
    </source>
</evidence>
<dbReference type="Gene3D" id="3.40.50.300">
    <property type="entry name" value="P-loop containing nucleotide triphosphate hydrolases"/>
    <property type="match status" value="1"/>
</dbReference>
<gene>
    <name evidence="4" type="ORF">AVDCRST_MAG93-7302</name>
</gene>
<organism evidence="4">
    <name type="scientific">uncultured Chloroflexia bacterium</name>
    <dbReference type="NCBI Taxonomy" id="1672391"/>
    <lineage>
        <taxon>Bacteria</taxon>
        <taxon>Bacillati</taxon>
        <taxon>Chloroflexota</taxon>
        <taxon>Chloroflexia</taxon>
        <taxon>environmental samples</taxon>
    </lineage>
</organism>
<dbReference type="PANTHER" id="PTHR10605">
    <property type="entry name" value="HEPARAN SULFATE SULFOTRANSFERASE"/>
    <property type="match status" value="1"/>
</dbReference>
<dbReference type="SUPFAM" id="SSF52540">
    <property type="entry name" value="P-loop containing nucleoside triphosphate hydrolases"/>
    <property type="match status" value="1"/>
</dbReference>
<proteinExistence type="predicted"/>
<dbReference type="InterPro" id="IPR000863">
    <property type="entry name" value="Sulfotransferase_dom"/>
</dbReference>
<feature type="non-terminal residue" evidence="4">
    <location>
        <position position="131"/>
    </location>
</feature>